<accession>A0A653L0M0</accession>
<gene>
    <name evidence="1" type="ORF">AERO8C_20319</name>
</gene>
<name>A0A653L0M0_AERVE</name>
<dbReference type="EMBL" id="CABWLC010000012">
    <property type="protein sequence ID" value="VXA85169.1"/>
    <property type="molecule type" value="Genomic_DNA"/>
</dbReference>
<sequence>MRQLTLSSPSRLSPTHRPQAGVLLWAAELAERGAESGGSLAVGNRITRR</sequence>
<proteinExistence type="predicted"/>
<dbReference type="Proteomes" id="UP000439123">
    <property type="component" value="Unassembled WGS sequence"/>
</dbReference>
<organism evidence="1 2">
    <name type="scientific">Aeromonas veronii</name>
    <dbReference type="NCBI Taxonomy" id="654"/>
    <lineage>
        <taxon>Bacteria</taxon>
        <taxon>Pseudomonadati</taxon>
        <taxon>Pseudomonadota</taxon>
        <taxon>Gammaproteobacteria</taxon>
        <taxon>Aeromonadales</taxon>
        <taxon>Aeromonadaceae</taxon>
        <taxon>Aeromonas</taxon>
    </lineage>
</organism>
<protein>
    <submittedName>
        <fullName evidence="1">Uncharacterized protein</fullName>
    </submittedName>
</protein>
<evidence type="ECO:0000313" key="2">
    <source>
        <dbReference type="Proteomes" id="UP000439123"/>
    </source>
</evidence>
<evidence type="ECO:0000313" key="1">
    <source>
        <dbReference type="EMBL" id="VXA85169.1"/>
    </source>
</evidence>
<reference evidence="1 2" key="1">
    <citation type="submission" date="2019-10" db="EMBL/GenBank/DDBJ databases">
        <authorList>
            <person name="Karimi E."/>
        </authorList>
    </citation>
    <scope>NUCLEOTIDE SEQUENCE [LARGE SCALE GENOMIC DNA]</scope>
    <source>
        <strain evidence="1">Aeromonas sp. 8C</strain>
    </source>
</reference>
<dbReference type="AlphaFoldDB" id="A0A653L0M0"/>